<feature type="compositionally biased region" description="Basic and acidic residues" evidence="1">
    <location>
        <begin position="155"/>
        <end position="179"/>
    </location>
</feature>
<feature type="compositionally biased region" description="Low complexity" evidence="1">
    <location>
        <begin position="199"/>
        <end position="208"/>
    </location>
</feature>
<evidence type="ECO:0000256" key="1">
    <source>
        <dbReference type="SAM" id="MobiDB-lite"/>
    </source>
</evidence>
<feature type="compositionally biased region" description="Basic and acidic residues" evidence="1">
    <location>
        <begin position="362"/>
        <end position="376"/>
    </location>
</feature>
<feature type="compositionally biased region" description="Basic and acidic residues" evidence="1">
    <location>
        <begin position="306"/>
        <end position="321"/>
    </location>
</feature>
<gene>
    <name evidence="2" type="ORF">PCOR1329_LOCUS32094</name>
</gene>
<feature type="compositionally biased region" description="Basic residues" evidence="1">
    <location>
        <begin position="134"/>
        <end position="147"/>
    </location>
</feature>
<dbReference type="Proteomes" id="UP001189429">
    <property type="component" value="Unassembled WGS sequence"/>
</dbReference>
<evidence type="ECO:0000313" key="2">
    <source>
        <dbReference type="EMBL" id="CAK0834785.1"/>
    </source>
</evidence>
<reference evidence="2" key="1">
    <citation type="submission" date="2023-10" db="EMBL/GenBank/DDBJ databases">
        <authorList>
            <person name="Chen Y."/>
            <person name="Shah S."/>
            <person name="Dougan E. K."/>
            <person name="Thang M."/>
            <person name="Chan C."/>
        </authorList>
    </citation>
    <scope>NUCLEOTIDE SEQUENCE [LARGE SCALE GENOMIC DNA]</scope>
</reference>
<comment type="caution">
    <text evidence="2">The sequence shown here is derived from an EMBL/GenBank/DDBJ whole genome shotgun (WGS) entry which is preliminary data.</text>
</comment>
<feature type="compositionally biased region" description="Basic and acidic residues" evidence="1">
    <location>
        <begin position="337"/>
        <end position="353"/>
    </location>
</feature>
<name>A0ABN9SSQ7_9DINO</name>
<protein>
    <submittedName>
        <fullName evidence="2">Uncharacterized protein</fullName>
    </submittedName>
</protein>
<keyword evidence="3" id="KW-1185">Reference proteome</keyword>
<organism evidence="2 3">
    <name type="scientific">Prorocentrum cordatum</name>
    <dbReference type="NCBI Taxonomy" id="2364126"/>
    <lineage>
        <taxon>Eukaryota</taxon>
        <taxon>Sar</taxon>
        <taxon>Alveolata</taxon>
        <taxon>Dinophyceae</taxon>
        <taxon>Prorocentrales</taxon>
        <taxon>Prorocentraceae</taxon>
        <taxon>Prorocentrum</taxon>
    </lineage>
</organism>
<evidence type="ECO:0000313" key="3">
    <source>
        <dbReference type="Proteomes" id="UP001189429"/>
    </source>
</evidence>
<feature type="compositionally biased region" description="Basic and acidic residues" evidence="1">
    <location>
        <begin position="38"/>
        <end position="54"/>
    </location>
</feature>
<sequence>MGHQRGGGCTEGSHQSQQEPKRVPGGSAEGAGAQESTRGIRDALRHVHRPDRTAPRIPQTTDGTDQDGAAMPTPTKTPEDLAGILEDAPKPNHQPGDASLPTPPRTPAVLCADRRAEQGAIYQWNHRTSESSRGHPRTPGHPTHRLTRGPIAPAREARQGMAHHDLNARSRTGRPGDAHRRPRPSGLVLGSGHPRCSRRQTSQRNQSSTGLPCVGAHGRPQVPSPQHERPYKAWHITEPPTAQRKPQSQSPRLRNGRDAARAMPRASSTTSCHAKPLLRSPGRRQRQPGSQGLQGLEPGGQVQRQVHRDAEGRDHPHHLDRAAPNPRAWTPTGYRAWGERTEDRVAHPAHEHGGALTHRARHTEGDDPSRMVEHEAYVASTT</sequence>
<feature type="region of interest" description="Disordered" evidence="1">
    <location>
        <begin position="1"/>
        <end position="382"/>
    </location>
</feature>
<feature type="non-terminal residue" evidence="2">
    <location>
        <position position="382"/>
    </location>
</feature>
<proteinExistence type="predicted"/>
<accession>A0ABN9SSQ7</accession>
<dbReference type="EMBL" id="CAUYUJ010012886">
    <property type="protein sequence ID" value="CAK0834785.1"/>
    <property type="molecule type" value="Genomic_DNA"/>
</dbReference>
<feature type="compositionally biased region" description="Gly residues" evidence="1">
    <location>
        <begin position="1"/>
        <end position="10"/>
    </location>
</feature>